<name>A0A484KXA5_9ASTE</name>
<feature type="compositionally biased region" description="Polar residues" evidence="1">
    <location>
        <begin position="1"/>
        <end position="23"/>
    </location>
</feature>
<accession>A0A484KXA5</accession>
<dbReference type="PANTHER" id="PTHR33223">
    <property type="entry name" value="CCHC-TYPE DOMAIN-CONTAINING PROTEIN"/>
    <property type="match status" value="1"/>
</dbReference>
<dbReference type="OrthoDB" id="1752047at2759"/>
<dbReference type="PANTHER" id="PTHR33223:SF6">
    <property type="entry name" value="CCHC-TYPE DOMAIN-CONTAINING PROTEIN"/>
    <property type="match status" value="1"/>
</dbReference>
<keyword evidence="4" id="KW-1185">Reference proteome</keyword>
<feature type="compositionally biased region" description="Basic and acidic residues" evidence="1">
    <location>
        <begin position="202"/>
        <end position="212"/>
    </location>
</feature>
<dbReference type="Pfam" id="PF03732">
    <property type="entry name" value="Retrotrans_gag"/>
    <property type="match status" value="1"/>
</dbReference>
<feature type="domain" description="Retrotransposon gag" evidence="2">
    <location>
        <begin position="76"/>
        <end position="154"/>
    </location>
</feature>
<dbReference type="InterPro" id="IPR005162">
    <property type="entry name" value="Retrotrans_gag_dom"/>
</dbReference>
<protein>
    <recommendedName>
        <fullName evidence="2">Retrotransposon gag domain-containing protein</fullName>
    </recommendedName>
</protein>
<evidence type="ECO:0000313" key="3">
    <source>
        <dbReference type="EMBL" id="VFQ66936.1"/>
    </source>
</evidence>
<gene>
    <name evidence="3" type="ORF">CCAM_LOCUS8712</name>
</gene>
<feature type="region of interest" description="Disordered" evidence="1">
    <location>
        <begin position="202"/>
        <end position="227"/>
    </location>
</feature>
<dbReference type="AlphaFoldDB" id="A0A484KXA5"/>
<dbReference type="EMBL" id="OOIL02000560">
    <property type="protein sequence ID" value="VFQ66936.1"/>
    <property type="molecule type" value="Genomic_DNA"/>
</dbReference>
<evidence type="ECO:0000256" key="1">
    <source>
        <dbReference type="SAM" id="MobiDB-lite"/>
    </source>
</evidence>
<reference evidence="3 4" key="1">
    <citation type="submission" date="2018-04" db="EMBL/GenBank/DDBJ databases">
        <authorList>
            <person name="Vogel A."/>
        </authorList>
    </citation>
    <scope>NUCLEOTIDE SEQUENCE [LARGE SCALE GENOMIC DNA]</scope>
</reference>
<dbReference type="Proteomes" id="UP000595140">
    <property type="component" value="Unassembled WGS sequence"/>
</dbReference>
<organism evidence="3 4">
    <name type="scientific">Cuscuta campestris</name>
    <dbReference type="NCBI Taxonomy" id="132261"/>
    <lineage>
        <taxon>Eukaryota</taxon>
        <taxon>Viridiplantae</taxon>
        <taxon>Streptophyta</taxon>
        <taxon>Embryophyta</taxon>
        <taxon>Tracheophyta</taxon>
        <taxon>Spermatophyta</taxon>
        <taxon>Magnoliopsida</taxon>
        <taxon>eudicotyledons</taxon>
        <taxon>Gunneridae</taxon>
        <taxon>Pentapetalae</taxon>
        <taxon>asterids</taxon>
        <taxon>lamiids</taxon>
        <taxon>Solanales</taxon>
        <taxon>Convolvulaceae</taxon>
        <taxon>Cuscuteae</taxon>
        <taxon>Cuscuta</taxon>
        <taxon>Cuscuta subgen. Grammica</taxon>
        <taxon>Cuscuta sect. Cleistogrammica</taxon>
    </lineage>
</organism>
<proteinExistence type="predicted"/>
<sequence>MMQTRSNANQPTGNPPQGETSATRGRHLPISVTEAEALIQRIKTTSDQFKEVVEALAPNQEIVMDDITGPQVQSCNWFHKLPRGSIDEWMDLAHKFLEHFASSRRQKLPYSHLLNVRIRKGKQLRDFITRWEKEASDVQGADDQAMISMLRAALPAGDVRKELRRNLLPTYQGMFARAKYLALEEVDDEVLAQRERKSVQLVGEEGRPRAEPAEDVEEVTLDPGKPEQKVKVSKTLQREQKGQLVSVLRSFKVLFAWGPKDMPGVDPRIICHRLAVDPAHKLVKQKKCFLSLERRDFMTKEIEFKPRPAIKGQSLADFVVECTTRDERASEEEERNGNWGNIYTDGSPETDALGGGVVAISPEGFKAYYSIRFRFKISVRIQFESDIFRFRV</sequence>
<evidence type="ECO:0000313" key="4">
    <source>
        <dbReference type="Proteomes" id="UP000595140"/>
    </source>
</evidence>
<evidence type="ECO:0000259" key="2">
    <source>
        <dbReference type="Pfam" id="PF03732"/>
    </source>
</evidence>
<feature type="region of interest" description="Disordered" evidence="1">
    <location>
        <begin position="1"/>
        <end position="26"/>
    </location>
</feature>